<keyword evidence="2" id="KW-1185">Reference proteome</keyword>
<evidence type="ECO:0000313" key="2">
    <source>
        <dbReference type="Proteomes" id="UP001218895"/>
    </source>
</evidence>
<reference evidence="1" key="1">
    <citation type="submission" date="2022-01" db="EMBL/GenBank/DDBJ databases">
        <title>Complete genome of Methanomicrobium antiquum DSM 21220.</title>
        <authorList>
            <person name="Chen S.-C."/>
            <person name="You Y.-T."/>
            <person name="Zhou Y.-Z."/>
            <person name="Lai M.-C."/>
        </authorList>
    </citation>
    <scope>NUCLEOTIDE SEQUENCE</scope>
    <source>
        <strain evidence="1">DSM 21220</strain>
    </source>
</reference>
<organism evidence="1 2">
    <name type="scientific">Methanomicrobium antiquum</name>
    <dbReference type="NCBI Taxonomy" id="487686"/>
    <lineage>
        <taxon>Archaea</taxon>
        <taxon>Methanobacteriati</taxon>
        <taxon>Methanobacteriota</taxon>
        <taxon>Stenosarchaea group</taxon>
        <taxon>Methanomicrobia</taxon>
        <taxon>Methanomicrobiales</taxon>
        <taxon>Methanomicrobiaceae</taxon>
        <taxon>Methanomicrobium</taxon>
    </lineage>
</organism>
<evidence type="ECO:0000313" key="1">
    <source>
        <dbReference type="EMBL" id="WFN36144.1"/>
    </source>
</evidence>
<proteinExistence type="predicted"/>
<dbReference type="EMBL" id="CP091092">
    <property type="protein sequence ID" value="WFN36144.1"/>
    <property type="molecule type" value="Genomic_DNA"/>
</dbReference>
<dbReference type="KEGG" id="manq:L1994_08300"/>
<sequence>MSDTFQSLADRAACQRQVIRKSQFSKIIFSGGSQDTSHRNLSKYKKKIDPDLKKTKTDRAVIIIC</sequence>
<dbReference type="AlphaFoldDB" id="A0AAF0JL13"/>
<dbReference type="GeneID" id="79950392"/>
<dbReference type="RefSeq" id="WP_278098983.1">
    <property type="nucleotide sequence ID" value="NZ_CP091092.1"/>
</dbReference>
<accession>A0AAF0JL13</accession>
<name>A0AAF0JL13_9EURY</name>
<gene>
    <name evidence="1" type="ORF">L1994_08300</name>
</gene>
<protein>
    <submittedName>
        <fullName evidence="1">Uncharacterized protein</fullName>
    </submittedName>
</protein>
<dbReference type="Proteomes" id="UP001218895">
    <property type="component" value="Chromosome"/>
</dbReference>